<feature type="compositionally biased region" description="Basic and acidic residues" evidence="1">
    <location>
        <begin position="204"/>
        <end position="214"/>
    </location>
</feature>
<accession>A0AAD8P1F9</accession>
<dbReference type="PANTHER" id="PTHR47911">
    <property type="entry name" value="HYDROXYPROLINE-RICH GLYCOPROTEIN-LIKE"/>
    <property type="match status" value="1"/>
</dbReference>
<feature type="compositionally biased region" description="Acidic residues" evidence="1">
    <location>
        <begin position="300"/>
        <end position="313"/>
    </location>
</feature>
<evidence type="ECO:0000313" key="3">
    <source>
        <dbReference type="Proteomes" id="UP001229421"/>
    </source>
</evidence>
<feature type="region of interest" description="Disordered" evidence="1">
    <location>
        <begin position="60"/>
        <end position="319"/>
    </location>
</feature>
<organism evidence="2 3">
    <name type="scientific">Tagetes erecta</name>
    <name type="common">African marigold</name>
    <dbReference type="NCBI Taxonomy" id="13708"/>
    <lineage>
        <taxon>Eukaryota</taxon>
        <taxon>Viridiplantae</taxon>
        <taxon>Streptophyta</taxon>
        <taxon>Embryophyta</taxon>
        <taxon>Tracheophyta</taxon>
        <taxon>Spermatophyta</taxon>
        <taxon>Magnoliopsida</taxon>
        <taxon>eudicotyledons</taxon>
        <taxon>Gunneridae</taxon>
        <taxon>Pentapetalae</taxon>
        <taxon>asterids</taxon>
        <taxon>campanulids</taxon>
        <taxon>Asterales</taxon>
        <taxon>Asteraceae</taxon>
        <taxon>Asteroideae</taxon>
        <taxon>Heliantheae alliance</taxon>
        <taxon>Tageteae</taxon>
        <taxon>Tagetes</taxon>
    </lineage>
</organism>
<protein>
    <submittedName>
        <fullName evidence="2">Uncharacterized protein</fullName>
    </submittedName>
</protein>
<comment type="caution">
    <text evidence="2">The sequence shown here is derived from an EMBL/GenBank/DDBJ whole genome shotgun (WGS) entry which is preliminary data.</text>
</comment>
<sequence>MVAGPNIDACDLEQTFISFNFCFDLHLITMRRSLGKLSHPTFGYTNRKALILSSSFDFSTSSSNNDGGGGGRGRGRGSDSPKFNFIDSSLDDETSVRAPLGHGRGKPIPPTQNIPRFSSFGSLGDNRGAAVGRGRGSVPPLSQSEENSKPRTPIFFRKDGEETIPIKAPTQDQPKNQEKSALPSSILSVLSGVGRGRPTTATPHFKEKVEDVNRHIKPRRPVNQEPKPTSPKMSREEAVNKARGVLSRGEDSGGRTQGDSRGVSARGGRGGGRGQRGNWIDRGRGRGRGQGRGRGMSYNDDGDDDEDEGETEEDKANNMKLEKYLGPEKMEHLVQAFEEASGNVLPSPEEDAYVDAMHTNLLLECEPEYLMAEFDSNPDIDEKPPIPLRDALGKMKPFLMAYENIETEKEWQDVVEETMKNVPLMKELVDYYSGPNKVTAKKQGEELERVAKTLPASAPPSVKRFTDRAALSLQSNPGWGFDKKCQFMDKLIWEVSQSYK</sequence>
<keyword evidence="3" id="KW-1185">Reference proteome</keyword>
<dbReference type="PANTHER" id="PTHR47911:SF1">
    <property type="entry name" value="OS06G0664400 PROTEIN"/>
    <property type="match status" value="1"/>
</dbReference>
<name>A0AAD8P1F9_TARER</name>
<reference evidence="2" key="1">
    <citation type="journal article" date="2023" name="bioRxiv">
        <title>Improved chromosome-level genome assembly for marigold (Tagetes erecta).</title>
        <authorList>
            <person name="Jiang F."/>
            <person name="Yuan L."/>
            <person name="Wang S."/>
            <person name="Wang H."/>
            <person name="Xu D."/>
            <person name="Wang A."/>
            <person name="Fan W."/>
        </authorList>
    </citation>
    <scope>NUCLEOTIDE SEQUENCE</scope>
    <source>
        <strain evidence="2">WSJ</strain>
        <tissue evidence="2">Leaf</tissue>
    </source>
</reference>
<gene>
    <name evidence="2" type="ORF">QVD17_01381</name>
</gene>
<evidence type="ECO:0000256" key="1">
    <source>
        <dbReference type="SAM" id="MobiDB-lite"/>
    </source>
</evidence>
<feature type="compositionally biased region" description="Gly residues" evidence="1">
    <location>
        <begin position="265"/>
        <end position="275"/>
    </location>
</feature>
<dbReference type="EMBL" id="JAUHHV010000001">
    <property type="protein sequence ID" value="KAK1435615.1"/>
    <property type="molecule type" value="Genomic_DNA"/>
</dbReference>
<proteinExistence type="predicted"/>
<dbReference type="AlphaFoldDB" id="A0AAD8P1F9"/>
<dbReference type="Proteomes" id="UP001229421">
    <property type="component" value="Unassembled WGS sequence"/>
</dbReference>
<evidence type="ECO:0000313" key="2">
    <source>
        <dbReference type="EMBL" id="KAK1435615.1"/>
    </source>
</evidence>